<evidence type="ECO:0000313" key="3">
    <source>
        <dbReference type="Proteomes" id="UP000256913"/>
    </source>
</evidence>
<gene>
    <name evidence="2" type="ORF">DFJ67_3026</name>
</gene>
<comment type="caution">
    <text evidence="2">The sequence shown here is derived from an EMBL/GenBank/DDBJ whole genome shotgun (WGS) entry which is preliminary data.</text>
</comment>
<dbReference type="Proteomes" id="UP000256913">
    <property type="component" value="Unassembled WGS sequence"/>
</dbReference>
<reference evidence="2 3" key="1">
    <citation type="submission" date="2018-08" db="EMBL/GenBank/DDBJ databases">
        <title>Sequencing the genomes of 1000 actinobacteria strains.</title>
        <authorList>
            <person name="Klenk H.-P."/>
        </authorList>
    </citation>
    <scope>NUCLEOTIDE SEQUENCE [LARGE SCALE GENOMIC DNA]</scope>
    <source>
        <strain evidence="2 3">DSM 44099</strain>
    </source>
</reference>
<accession>A0A3D9ZIG6</accession>
<feature type="region of interest" description="Disordered" evidence="1">
    <location>
        <begin position="248"/>
        <end position="393"/>
    </location>
</feature>
<feature type="compositionally biased region" description="Basic and acidic residues" evidence="1">
    <location>
        <begin position="356"/>
        <end position="365"/>
    </location>
</feature>
<name>A0A3D9ZIG6_9ACTN</name>
<dbReference type="AlphaFoldDB" id="A0A3D9ZIG6"/>
<keyword evidence="3" id="KW-1185">Reference proteome</keyword>
<evidence type="ECO:0000313" key="2">
    <source>
        <dbReference type="EMBL" id="REF97031.1"/>
    </source>
</evidence>
<organism evidence="2 3">
    <name type="scientific">Asanoa ferruginea</name>
    <dbReference type="NCBI Taxonomy" id="53367"/>
    <lineage>
        <taxon>Bacteria</taxon>
        <taxon>Bacillati</taxon>
        <taxon>Actinomycetota</taxon>
        <taxon>Actinomycetes</taxon>
        <taxon>Micromonosporales</taxon>
        <taxon>Micromonosporaceae</taxon>
        <taxon>Asanoa</taxon>
    </lineage>
</organism>
<dbReference type="EMBL" id="QUMQ01000001">
    <property type="protein sequence ID" value="REF97031.1"/>
    <property type="molecule type" value="Genomic_DNA"/>
</dbReference>
<feature type="compositionally biased region" description="Polar residues" evidence="1">
    <location>
        <begin position="290"/>
        <end position="303"/>
    </location>
</feature>
<evidence type="ECO:0000256" key="1">
    <source>
        <dbReference type="SAM" id="MobiDB-lite"/>
    </source>
</evidence>
<sequence length="393" mass="41669">MRDTATGSATRSATDWTAHDAPSMWRMIAPQVTDAHWRHVAGLRKLTELTATHMARLQVYRDHLAEAWPPEKSPAARAFIARLDYLIGHVRATHEVAATNYSALSTATLTLDSARTKVASINAEYAAKLATLKDYEDLVEQTKASQVPGTSLGPPPVAAADMERLNVKARTIMTDLSHTLVLAQTQLRRPTPYESSGPREDPALLPKALSTVPTIPVLEPPSKTANFDGVERLGGSASHLIGHDSTLPVANQVPENSPRAVATASRSVLLPTATSMPAVRRDPKARSAPGLSNSNPTNRSPSALPSGGVIGRMPSSAGPHGSGGTSRPNPPGGVITGSQPAHFPQQRGQGSSSSVKRRDPDHPWETRQGVPPVVTPPAINSDFDPGPTIGVER</sequence>
<protein>
    <submittedName>
        <fullName evidence="2">Uncharacterized protein</fullName>
    </submittedName>
</protein>
<proteinExistence type="predicted"/>